<feature type="compositionally biased region" description="Polar residues" evidence="1">
    <location>
        <begin position="274"/>
        <end position="288"/>
    </location>
</feature>
<protein>
    <submittedName>
        <fullName evidence="2">Uncharacterized protein</fullName>
    </submittedName>
</protein>
<organism evidence="2 3">
    <name type="scientific">Botryotinia fuckeliana (strain T4)</name>
    <name type="common">Noble rot fungus</name>
    <name type="synonym">Botrytis cinerea</name>
    <dbReference type="NCBI Taxonomy" id="999810"/>
    <lineage>
        <taxon>Eukaryota</taxon>
        <taxon>Fungi</taxon>
        <taxon>Dikarya</taxon>
        <taxon>Ascomycota</taxon>
        <taxon>Pezizomycotina</taxon>
        <taxon>Leotiomycetes</taxon>
        <taxon>Helotiales</taxon>
        <taxon>Sclerotiniaceae</taxon>
        <taxon>Botrytis</taxon>
    </lineage>
</organism>
<dbReference type="EMBL" id="FQ790352">
    <property type="protein sequence ID" value="CCD54907.1"/>
    <property type="molecule type" value="Genomic_DNA"/>
</dbReference>
<evidence type="ECO:0000256" key="1">
    <source>
        <dbReference type="SAM" id="MobiDB-lite"/>
    </source>
</evidence>
<dbReference type="OrthoDB" id="3541671at2759"/>
<proteinExistence type="predicted"/>
<evidence type="ECO:0000313" key="3">
    <source>
        <dbReference type="Proteomes" id="UP000008177"/>
    </source>
</evidence>
<evidence type="ECO:0000313" key="2">
    <source>
        <dbReference type="EMBL" id="CCD54907.1"/>
    </source>
</evidence>
<dbReference type="Proteomes" id="UP000008177">
    <property type="component" value="Unplaced contigs"/>
</dbReference>
<feature type="region of interest" description="Disordered" evidence="1">
    <location>
        <begin position="22"/>
        <end position="43"/>
    </location>
</feature>
<sequence>MITWVKRLIFNGGPRESVAVKESAQAKKPAQAKEPVQARKPVPANKLVASKQQELDLYLPQPDDDRKIFDLAKSLQMFIDSHSSYYHNSPVSVTEDHVLRLLQGRLLRKDPELAKRIAHNLYHPNYRVTAIKVLLARVIFVAIDLRGDSETTLLSPEIVSLISTFNSINRSKEAEEGAEIALCEWRRIGAFLLTEPGTKGRKKRPAGSAGRIKSRSDELDDVLRLFAKDTVPSNKRLENLNKITQIGEEFGMLLFCQSYVWELDWSLNPEDKSSQISSLYPSPRNPVTSKPDRVHKTSKSDSNDKLIPRRTTWSTQSPEKPRDLVRNAYNVNEDHSKRSNSSHPDNSSYQTKRTVENHRMVPRKTWNNEKPSSGNHAGNDADGRTTMYPETRSPFPAHAKPRLPRDILHEDTAERASEVGGVQRGNGRTRRSTGVVVFPALLKTTDEYGRKVSNVVRLSEPELARWLEES</sequence>
<accession>G2YT03</accession>
<feature type="compositionally biased region" description="Basic and acidic residues" evidence="1">
    <location>
        <begin position="290"/>
        <end position="307"/>
    </location>
</feature>
<feature type="region of interest" description="Disordered" evidence="1">
    <location>
        <begin position="272"/>
        <end position="401"/>
    </location>
</feature>
<name>G2YT03_BOTF4</name>
<feature type="compositionally biased region" description="Low complexity" evidence="1">
    <location>
        <begin position="22"/>
        <end position="35"/>
    </location>
</feature>
<reference evidence="3" key="1">
    <citation type="journal article" date="2011" name="PLoS Genet.">
        <title>Genomic analysis of the necrotrophic fungal pathogens Sclerotinia sclerotiorum and Botrytis cinerea.</title>
        <authorList>
            <person name="Amselem J."/>
            <person name="Cuomo C.A."/>
            <person name="van Kan J.A."/>
            <person name="Viaud M."/>
            <person name="Benito E.P."/>
            <person name="Couloux A."/>
            <person name="Coutinho P.M."/>
            <person name="de Vries R.P."/>
            <person name="Dyer P.S."/>
            <person name="Fillinger S."/>
            <person name="Fournier E."/>
            <person name="Gout L."/>
            <person name="Hahn M."/>
            <person name="Kohn L."/>
            <person name="Lapalu N."/>
            <person name="Plummer K.M."/>
            <person name="Pradier J.M."/>
            <person name="Quevillon E."/>
            <person name="Sharon A."/>
            <person name="Simon A."/>
            <person name="ten Have A."/>
            <person name="Tudzynski B."/>
            <person name="Tudzynski P."/>
            <person name="Wincker P."/>
            <person name="Andrew M."/>
            <person name="Anthouard V."/>
            <person name="Beever R.E."/>
            <person name="Beffa R."/>
            <person name="Benoit I."/>
            <person name="Bouzid O."/>
            <person name="Brault B."/>
            <person name="Chen Z."/>
            <person name="Choquer M."/>
            <person name="Collemare J."/>
            <person name="Cotton P."/>
            <person name="Danchin E.G."/>
            <person name="Da Silva C."/>
            <person name="Gautier A."/>
            <person name="Giraud C."/>
            <person name="Giraud T."/>
            <person name="Gonzalez C."/>
            <person name="Grossetete S."/>
            <person name="Guldener U."/>
            <person name="Henrissat B."/>
            <person name="Howlett B.J."/>
            <person name="Kodira C."/>
            <person name="Kretschmer M."/>
            <person name="Lappartient A."/>
            <person name="Leroch M."/>
            <person name="Levis C."/>
            <person name="Mauceli E."/>
            <person name="Neuveglise C."/>
            <person name="Oeser B."/>
            <person name="Pearson M."/>
            <person name="Poulain J."/>
            <person name="Poussereau N."/>
            <person name="Quesneville H."/>
            <person name="Rascle C."/>
            <person name="Schumacher J."/>
            <person name="Segurens B."/>
            <person name="Sexton A."/>
            <person name="Silva E."/>
            <person name="Sirven C."/>
            <person name="Soanes D.M."/>
            <person name="Talbot N.J."/>
            <person name="Templeton M."/>
            <person name="Yandava C."/>
            <person name="Yarden O."/>
            <person name="Zeng Q."/>
            <person name="Rollins J.A."/>
            <person name="Lebrun M.H."/>
            <person name="Dickman M."/>
        </authorList>
    </citation>
    <scope>NUCLEOTIDE SEQUENCE [LARGE SCALE GENOMIC DNA]</scope>
    <source>
        <strain evidence="3">T4</strain>
    </source>
</reference>
<dbReference type="STRING" id="999810.G2YT03"/>
<feature type="compositionally biased region" description="Polar residues" evidence="1">
    <location>
        <begin position="339"/>
        <end position="352"/>
    </location>
</feature>
<dbReference type="AlphaFoldDB" id="G2YT03"/>
<dbReference type="HOGENOM" id="CLU_581377_0_0_1"/>
<gene>
    <name evidence="2" type="ORF">BofuT4_P161960.1</name>
</gene>
<dbReference type="InParanoid" id="G2YT03"/>